<keyword evidence="3" id="KW-1185">Reference proteome</keyword>
<dbReference type="Gene3D" id="3.40.630.30">
    <property type="match status" value="1"/>
</dbReference>
<gene>
    <name evidence="2" type="ORF">ABG79_01376</name>
</gene>
<dbReference type="PROSITE" id="PS51186">
    <property type="entry name" value="GNAT"/>
    <property type="match status" value="1"/>
</dbReference>
<name>A0A0R3K1P4_CALMK</name>
<dbReference type="RefSeq" id="WP_057978464.1">
    <property type="nucleotide sequence ID" value="NZ_LKHP01000006.1"/>
</dbReference>
<evidence type="ECO:0000313" key="2">
    <source>
        <dbReference type="EMBL" id="KRQ86885.1"/>
    </source>
</evidence>
<dbReference type="Proteomes" id="UP000052015">
    <property type="component" value="Unassembled WGS sequence"/>
</dbReference>
<protein>
    <submittedName>
        <fullName evidence="2">Acetyltransferase (GNAT) family protein</fullName>
    </submittedName>
</protein>
<dbReference type="CDD" id="cd04301">
    <property type="entry name" value="NAT_SF"/>
    <property type="match status" value="1"/>
</dbReference>
<dbReference type="GO" id="GO:0016747">
    <property type="term" value="F:acyltransferase activity, transferring groups other than amino-acyl groups"/>
    <property type="evidence" value="ECO:0007669"/>
    <property type="project" value="InterPro"/>
</dbReference>
<evidence type="ECO:0000313" key="3">
    <source>
        <dbReference type="Proteomes" id="UP000052015"/>
    </source>
</evidence>
<feature type="domain" description="N-acetyltransferase" evidence="1">
    <location>
        <begin position="2"/>
        <end position="149"/>
    </location>
</feature>
<dbReference type="OrthoDB" id="1949423at2"/>
<dbReference type="STRING" id="908809.ABG79_01376"/>
<dbReference type="PANTHER" id="PTHR47403:SF6">
    <property type="entry name" value="N-ACETYLTRANSFERASE DOMAIN-CONTAINING PROTEIN"/>
    <property type="match status" value="1"/>
</dbReference>
<dbReference type="SUPFAM" id="SSF55729">
    <property type="entry name" value="Acyl-CoA N-acyltransferases (Nat)"/>
    <property type="match status" value="1"/>
</dbReference>
<reference evidence="2 3" key="1">
    <citation type="submission" date="2015-09" db="EMBL/GenBank/DDBJ databases">
        <title>Draft genome sequence of a Caloramator mitchellensis, a moderate thermophile from the Great Artesian Basin of Australia.</title>
        <authorList>
            <person name="Patel B.K."/>
        </authorList>
    </citation>
    <scope>NUCLEOTIDE SEQUENCE [LARGE SCALE GENOMIC DNA]</scope>
    <source>
        <strain evidence="2 3">VF08</strain>
    </source>
</reference>
<keyword evidence="2" id="KW-0808">Transferase</keyword>
<sequence>MITYKKISHDDYDNLLDISKDIWGGTDYLPHIFHQWVDDKGFFLGAYNEYDKLVGCAKLSYLLDGTGWLEGLRVHKDYRNLGIGKELASKILGIAKEKLKDSEINKIAFATHLTNVESININTKLGFKKEWESIIITKDEHYIPKFKIEDFRIEYFNLTYEDYLKLDYCKKLNGLVPLSFKFEKVTPELIEKMNKSNQFISINGYKGMFSIKGDISFEPFETKVEAIDAFYEYFSVLAKENNLPQPMTSICKEDLSLKEVLINNGFNTWCDWQPDYFYFVLSDIHPIN</sequence>
<dbReference type="EMBL" id="LKHP01000006">
    <property type="protein sequence ID" value="KRQ86885.1"/>
    <property type="molecule type" value="Genomic_DNA"/>
</dbReference>
<comment type="caution">
    <text evidence="2">The sequence shown here is derived from an EMBL/GenBank/DDBJ whole genome shotgun (WGS) entry which is preliminary data.</text>
</comment>
<organism evidence="2 3">
    <name type="scientific">Caloramator mitchellensis</name>
    <dbReference type="NCBI Taxonomy" id="908809"/>
    <lineage>
        <taxon>Bacteria</taxon>
        <taxon>Bacillati</taxon>
        <taxon>Bacillota</taxon>
        <taxon>Clostridia</taxon>
        <taxon>Eubacteriales</taxon>
        <taxon>Clostridiaceae</taxon>
        <taxon>Caloramator</taxon>
    </lineage>
</organism>
<dbReference type="AlphaFoldDB" id="A0A0R3K1P4"/>
<proteinExistence type="predicted"/>
<dbReference type="PANTHER" id="PTHR47403">
    <property type="entry name" value="LOC100145250 PROTEIN"/>
    <property type="match status" value="1"/>
</dbReference>
<dbReference type="InterPro" id="IPR016181">
    <property type="entry name" value="Acyl_CoA_acyltransferase"/>
</dbReference>
<dbReference type="InterPro" id="IPR000182">
    <property type="entry name" value="GNAT_dom"/>
</dbReference>
<dbReference type="Pfam" id="PF00583">
    <property type="entry name" value="Acetyltransf_1"/>
    <property type="match status" value="1"/>
</dbReference>
<accession>A0A0R3K1P4</accession>
<evidence type="ECO:0000259" key="1">
    <source>
        <dbReference type="PROSITE" id="PS51186"/>
    </source>
</evidence>